<dbReference type="PANTHER" id="PTHR31435:SF10">
    <property type="entry name" value="BSR4717 PROTEIN"/>
    <property type="match status" value="1"/>
</dbReference>
<dbReference type="InterPro" id="IPR045057">
    <property type="entry name" value="Gcn5-rel_NAT"/>
</dbReference>
<gene>
    <name evidence="3" type="ORF">CQ405_01480</name>
</gene>
<dbReference type="Gene3D" id="3.40.630.30">
    <property type="match status" value="1"/>
</dbReference>
<protein>
    <submittedName>
        <fullName evidence="3">GNAT family N-acetyltransferase</fullName>
    </submittedName>
</protein>
<dbReference type="SUPFAM" id="SSF55729">
    <property type="entry name" value="Acyl-CoA N-acyltransferases (Nat)"/>
    <property type="match status" value="1"/>
</dbReference>
<dbReference type="GO" id="GO:0016747">
    <property type="term" value="F:acyltransferase activity, transferring groups other than amino-acyl groups"/>
    <property type="evidence" value="ECO:0007669"/>
    <property type="project" value="InterPro"/>
</dbReference>
<dbReference type="CDD" id="cd04301">
    <property type="entry name" value="NAT_SF"/>
    <property type="match status" value="1"/>
</dbReference>
<reference evidence="4" key="1">
    <citation type="submission" date="2017-10" db="EMBL/GenBank/DDBJ databases">
        <title>Campylobacter species from seals.</title>
        <authorList>
            <person name="Gilbert M.J."/>
            <person name="Zomer A.L."/>
            <person name="Timmerman A.J."/>
            <person name="Duim B."/>
            <person name="Wagenaar J.A."/>
        </authorList>
    </citation>
    <scope>NUCLEOTIDE SEQUENCE [LARGE SCALE GENOMIC DNA]</scope>
    <source>
        <strain evidence="4">17S00004-5</strain>
    </source>
</reference>
<dbReference type="EMBL" id="PDHH01000001">
    <property type="protein sequence ID" value="PSM53241.1"/>
    <property type="molecule type" value="Genomic_DNA"/>
</dbReference>
<dbReference type="AlphaFoldDB" id="A0A2P8R413"/>
<feature type="domain" description="N-acetyltransferase" evidence="2">
    <location>
        <begin position="5"/>
        <end position="90"/>
    </location>
</feature>
<organism evidence="3 4">
    <name type="scientific">Campylobacter blaseri</name>
    <dbReference type="NCBI Taxonomy" id="2042961"/>
    <lineage>
        <taxon>Bacteria</taxon>
        <taxon>Pseudomonadati</taxon>
        <taxon>Campylobacterota</taxon>
        <taxon>Epsilonproteobacteria</taxon>
        <taxon>Campylobacterales</taxon>
        <taxon>Campylobacteraceae</taxon>
        <taxon>Campylobacter</taxon>
    </lineage>
</organism>
<dbReference type="PROSITE" id="PS51729">
    <property type="entry name" value="GNAT_YJDJ"/>
    <property type="match status" value="1"/>
</dbReference>
<evidence type="ECO:0000313" key="3">
    <source>
        <dbReference type="EMBL" id="PSM53241.1"/>
    </source>
</evidence>
<dbReference type="Pfam" id="PF14542">
    <property type="entry name" value="Acetyltransf_CG"/>
    <property type="match status" value="1"/>
</dbReference>
<comment type="caution">
    <text evidence="3">The sequence shown here is derived from an EMBL/GenBank/DDBJ whole genome shotgun (WGS) entry which is preliminary data.</text>
</comment>
<feature type="domain" description="N-acetyltransferase" evidence="1">
    <location>
        <begin position="1"/>
        <end position="90"/>
    </location>
</feature>
<dbReference type="PROSITE" id="PS51186">
    <property type="entry name" value="GNAT"/>
    <property type="match status" value="1"/>
</dbReference>
<evidence type="ECO:0000313" key="4">
    <source>
        <dbReference type="Proteomes" id="UP000240535"/>
    </source>
</evidence>
<dbReference type="InterPro" id="IPR016181">
    <property type="entry name" value="Acyl_CoA_acyltransferase"/>
</dbReference>
<dbReference type="RefSeq" id="WP_106869838.1">
    <property type="nucleotide sequence ID" value="NZ_CP053841.1"/>
</dbReference>
<keyword evidence="4" id="KW-1185">Reference proteome</keyword>
<accession>A0A2P8R413</accession>
<proteinExistence type="predicted"/>
<dbReference type="PANTHER" id="PTHR31435">
    <property type="entry name" value="PROTEIN NATD1"/>
    <property type="match status" value="1"/>
</dbReference>
<sequence>MIKIIYEPDKKRVVAYDGDKNIGESTYSKSDNIWIIDHTFVKDSYTGQGIAGKLVALIVQEARKNGVKIIPLCPFAKSEFDKNPNYSDLL</sequence>
<evidence type="ECO:0000259" key="1">
    <source>
        <dbReference type="PROSITE" id="PS51186"/>
    </source>
</evidence>
<name>A0A2P8R413_9BACT</name>
<dbReference type="InterPro" id="IPR000182">
    <property type="entry name" value="GNAT_dom"/>
</dbReference>
<dbReference type="InterPro" id="IPR031165">
    <property type="entry name" value="GNAT_YJDJ"/>
</dbReference>
<keyword evidence="3" id="KW-0808">Transferase</keyword>
<dbReference type="Proteomes" id="UP000240535">
    <property type="component" value="Unassembled WGS sequence"/>
</dbReference>
<evidence type="ECO:0000259" key="2">
    <source>
        <dbReference type="PROSITE" id="PS51729"/>
    </source>
</evidence>
<dbReference type="OrthoDB" id="5405911at2"/>